<feature type="compositionally biased region" description="Polar residues" evidence="1">
    <location>
        <begin position="81"/>
        <end position="111"/>
    </location>
</feature>
<name>A0A0C3BZG6_HEBCY</name>
<evidence type="ECO:0000313" key="2">
    <source>
        <dbReference type="EMBL" id="KIM37434.1"/>
    </source>
</evidence>
<feature type="region of interest" description="Disordered" evidence="1">
    <location>
        <begin position="161"/>
        <end position="204"/>
    </location>
</feature>
<protein>
    <submittedName>
        <fullName evidence="2">Uncharacterized protein</fullName>
    </submittedName>
</protein>
<keyword evidence="3" id="KW-1185">Reference proteome</keyword>
<accession>A0A0C3BZG6</accession>
<evidence type="ECO:0000256" key="1">
    <source>
        <dbReference type="SAM" id="MobiDB-lite"/>
    </source>
</evidence>
<reference evidence="2 3" key="1">
    <citation type="submission" date="2014-04" db="EMBL/GenBank/DDBJ databases">
        <authorList>
            <consortium name="DOE Joint Genome Institute"/>
            <person name="Kuo A."/>
            <person name="Gay G."/>
            <person name="Dore J."/>
            <person name="Kohler A."/>
            <person name="Nagy L.G."/>
            <person name="Floudas D."/>
            <person name="Copeland A."/>
            <person name="Barry K.W."/>
            <person name="Cichocki N."/>
            <person name="Veneault-Fourrey C."/>
            <person name="LaButti K."/>
            <person name="Lindquist E.A."/>
            <person name="Lipzen A."/>
            <person name="Lundell T."/>
            <person name="Morin E."/>
            <person name="Murat C."/>
            <person name="Sun H."/>
            <person name="Tunlid A."/>
            <person name="Henrissat B."/>
            <person name="Grigoriev I.V."/>
            <person name="Hibbett D.S."/>
            <person name="Martin F."/>
            <person name="Nordberg H.P."/>
            <person name="Cantor M.N."/>
            <person name="Hua S.X."/>
        </authorList>
    </citation>
    <scope>NUCLEOTIDE SEQUENCE [LARGE SCALE GENOMIC DNA]</scope>
    <source>
        <strain evidence="3">h7</strain>
    </source>
</reference>
<organism evidence="2 3">
    <name type="scientific">Hebeloma cylindrosporum</name>
    <dbReference type="NCBI Taxonomy" id="76867"/>
    <lineage>
        <taxon>Eukaryota</taxon>
        <taxon>Fungi</taxon>
        <taxon>Dikarya</taxon>
        <taxon>Basidiomycota</taxon>
        <taxon>Agaricomycotina</taxon>
        <taxon>Agaricomycetes</taxon>
        <taxon>Agaricomycetidae</taxon>
        <taxon>Agaricales</taxon>
        <taxon>Agaricineae</taxon>
        <taxon>Hymenogastraceae</taxon>
        <taxon>Hebeloma</taxon>
    </lineage>
</organism>
<reference evidence="3" key="2">
    <citation type="submission" date="2015-01" db="EMBL/GenBank/DDBJ databases">
        <title>Evolutionary Origins and Diversification of the Mycorrhizal Mutualists.</title>
        <authorList>
            <consortium name="DOE Joint Genome Institute"/>
            <consortium name="Mycorrhizal Genomics Consortium"/>
            <person name="Kohler A."/>
            <person name="Kuo A."/>
            <person name="Nagy L.G."/>
            <person name="Floudas D."/>
            <person name="Copeland A."/>
            <person name="Barry K.W."/>
            <person name="Cichocki N."/>
            <person name="Veneault-Fourrey C."/>
            <person name="LaButti K."/>
            <person name="Lindquist E.A."/>
            <person name="Lipzen A."/>
            <person name="Lundell T."/>
            <person name="Morin E."/>
            <person name="Murat C."/>
            <person name="Riley R."/>
            <person name="Ohm R."/>
            <person name="Sun H."/>
            <person name="Tunlid A."/>
            <person name="Henrissat B."/>
            <person name="Grigoriev I.V."/>
            <person name="Hibbett D.S."/>
            <person name="Martin F."/>
        </authorList>
    </citation>
    <scope>NUCLEOTIDE SEQUENCE [LARGE SCALE GENOMIC DNA]</scope>
    <source>
        <strain evidence="3">h7</strain>
    </source>
</reference>
<dbReference type="AlphaFoldDB" id="A0A0C3BZG6"/>
<feature type="region of interest" description="Disordered" evidence="1">
    <location>
        <begin position="1"/>
        <end position="111"/>
    </location>
</feature>
<evidence type="ECO:0000313" key="3">
    <source>
        <dbReference type="Proteomes" id="UP000053424"/>
    </source>
</evidence>
<dbReference type="HOGENOM" id="CLU_1289054_0_0_1"/>
<dbReference type="EMBL" id="KN831797">
    <property type="protein sequence ID" value="KIM37434.1"/>
    <property type="molecule type" value="Genomic_DNA"/>
</dbReference>
<feature type="compositionally biased region" description="Polar residues" evidence="1">
    <location>
        <begin position="44"/>
        <end position="54"/>
    </location>
</feature>
<sequence>MSTYKYKSPLLADEDTGNEHKKSDAGEDPSGLAMVLYRPAPESPTASGSDSSAPQGGPTVPFSAPLGQRPQQGYTPPRAPQQPSHYNGNNTCNRYNAGPQSSNDNSSSQGYVAQGPSITIAQPTFRLRRDPAAPHLAGQGKVTNTNSFGVKKTVRTIYHGNPNAAPSQQGPHVYANPIFEAPEGSNVENVGSFGVETENVTEYR</sequence>
<proteinExistence type="predicted"/>
<gene>
    <name evidence="2" type="ORF">M413DRAFT_13373</name>
</gene>
<dbReference type="Proteomes" id="UP000053424">
    <property type="component" value="Unassembled WGS sequence"/>
</dbReference>